<dbReference type="AlphaFoldDB" id="A0A6A6XIC3"/>
<dbReference type="OrthoDB" id="3925971at2759"/>
<gene>
    <name evidence="2" type="ORF">K505DRAFT_271991</name>
</gene>
<dbReference type="Pfam" id="PF05347">
    <property type="entry name" value="Complex1_LYR"/>
    <property type="match status" value="1"/>
</dbReference>
<reference evidence="2" key="1">
    <citation type="journal article" date="2020" name="Stud. Mycol.">
        <title>101 Dothideomycetes genomes: a test case for predicting lifestyles and emergence of pathogens.</title>
        <authorList>
            <person name="Haridas S."/>
            <person name="Albert R."/>
            <person name="Binder M."/>
            <person name="Bloem J."/>
            <person name="Labutti K."/>
            <person name="Salamov A."/>
            <person name="Andreopoulos B."/>
            <person name="Baker S."/>
            <person name="Barry K."/>
            <person name="Bills G."/>
            <person name="Bluhm B."/>
            <person name="Cannon C."/>
            <person name="Castanera R."/>
            <person name="Culley D."/>
            <person name="Daum C."/>
            <person name="Ezra D."/>
            <person name="Gonzalez J."/>
            <person name="Henrissat B."/>
            <person name="Kuo A."/>
            <person name="Liang C."/>
            <person name="Lipzen A."/>
            <person name="Lutzoni F."/>
            <person name="Magnuson J."/>
            <person name="Mondo S."/>
            <person name="Nolan M."/>
            <person name="Ohm R."/>
            <person name="Pangilinan J."/>
            <person name="Park H.-J."/>
            <person name="Ramirez L."/>
            <person name="Alfaro M."/>
            <person name="Sun H."/>
            <person name="Tritt A."/>
            <person name="Yoshinaga Y."/>
            <person name="Zwiers L.-H."/>
            <person name="Turgeon B."/>
            <person name="Goodwin S."/>
            <person name="Spatafora J."/>
            <person name="Crous P."/>
            <person name="Grigoriev I."/>
        </authorList>
    </citation>
    <scope>NUCLEOTIDE SEQUENCE</scope>
    <source>
        <strain evidence="2">CBS 109.77</strain>
    </source>
</reference>
<protein>
    <recommendedName>
        <fullName evidence="1">Complex 1 LYR protein domain-containing protein</fullName>
    </recommendedName>
</protein>
<dbReference type="EMBL" id="MU001838">
    <property type="protein sequence ID" value="KAF2796162.1"/>
    <property type="molecule type" value="Genomic_DNA"/>
</dbReference>
<accession>A0A6A6XIC3</accession>
<evidence type="ECO:0000313" key="3">
    <source>
        <dbReference type="Proteomes" id="UP000799757"/>
    </source>
</evidence>
<dbReference type="Proteomes" id="UP000799757">
    <property type="component" value="Unassembled WGS sequence"/>
</dbReference>
<feature type="domain" description="Complex 1 LYR protein" evidence="1">
    <location>
        <begin position="17"/>
        <end position="73"/>
    </location>
</feature>
<organism evidence="2 3">
    <name type="scientific">Melanomma pulvis-pyrius CBS 109.77</name>
    <dbReference type="NCBI Taxonomy" id="1314802"/>
    <lineage>
        <taxon>Eukaryota</taxon>
        <taxon>Fungi</taxon>
        <taxon>Dikarya</taxon>
        <taxon>Ascomycota</taxon>
        <taxon>Pezizomycotina</taxon>
        <taxon>Dothideomycetes</taxon>
        <taxon>Pleosporomycetidae</taxon>
        <taxon>Pleosporales</taxon>
        <taxon>Melanommataceae</taxon>
        <taxon>Melanomma</taxon>
    </lineage>
</organism>
<evidence type="ECO:0000313" key="2">
    <source>
        <dbReference type="EMBL" id="KAF2796162.1"/>
    </source>
</evidence>
<keyword evidence="3" id="KW-1185">Reference proteome</keyword>
<sequence length="281" mass="31641">MPRFLVPKRSTPHRVAAIALYKALLSSCSSVAIPDEDRSSLRNAIQNKYRQNRKLQSSYQLGLAFRAGYETLDHLDASAAGNTASTSLLTSLVSTLPRGITRAPPAGRPPSRPPHPSRKLFACLPPEKAVLNVRPYQKVSGPRHVPILCSANGIPFLRLKKPQPESLGRIIRQKSKARIMRFDSRIVLGNYWLPIAEQEDQWDAMMNELGIKSEEGRWVDAVLEADRENMWAYERSLAADRVLARKMQAIVDKETALALQEGEVVIRGRKGRPIRRYTKRK</sequence>
<proteinExistence type="predicted"/>
<dbReference type="InterPro" id="IPR008011">
    <property type="entry name" value="Complex1_LYR_dom"/>
</dbReference>
<name>A0A6A6XIC3_9PLEO</name>
<evidence type="ECO:0000259" key="1">
    <source>
        <dbReference type="Pfam" id="PF05347"/>
    </source>
</evidence>